<evidence type="ECO:0000313" key="2">
    <source>
        <dbReference type="Proteomes" id="UP000799753"/>
    </source>
</evidence>
<dbReference type="AlphaFoldDB" id="A0A6A6RLC9"/>
<name>A0A6A6RLC9_9PLEO</name>
<evidence type="ECO:0000313" key="1">
    <source>
        <dbReference type="EMBL" id="KAF2635907.1"/>
    </source>
</evidence>
<organism evidence="1 2">
    <name type="scientific">Massarina eburnea CBS 473.64</name>
    <dbReference type="NCBI Taxonomy" id="1395130"/>
    <lineage>
        <taxon>Eukaryota</taxon>
        <taxon>Fungi</taxon>
        <taxon>Dikarya</taxon>
        <taxon>Ascomycota</taxon>
        <taxon>Pezizomycotina</taxon>
        <taxon>Dothideomycetes</taxon>
        <taxon>Pleosporomycetidae</taxon>
        <taxon>Pleosporales</taxon>
        <taxon>Massarineae</taxon>
        <taxon>Massarinaceae</taxon>
        <taxon>Massarina</taxon>
    </lineage>
</organism>
<reference evidence="1" key="1">
    <citation type="journal article" date="2020" name="Stud. Mycol.">
        <title>101 Dothideomycetes genomes: a test case for predicting lifestyles and emergence of pathogens.</title>
        <authorList>
            <person name="Haridas S."/>
            <person name="Albert R."/>
            <person name="Binder M."/>
            <person name="Bloem J."/>
            <person name="Labutti K."/>
            <person name="Salamov A."/>
            <person name="Andreopoulos B."/>
            <person name="Baker S."/>
            <person name="Barry K."/>
            <person name="Bills G."/>
            <person name="Bluhm B."/>
            <person name="Cannon C."/>
            <person name="Castanera R."/>
            <person name="Culley D."/>
            <person name="Daum C."/>
            <person name="Ezra D."/>
            <person name="Gonzalez J."/>
            <person name="Henrissat B."/>
            <person name="Kuo A."/>
            <person name="Liang C."/>
            <person name="Lipzen A."/>
            <person name="Lutzoni F."/>
            <person name="Magnuson J."/>
            <person name="Mondo S."/>
            <person name="Nolan M."/>
            <person name="Ohm R."/>
            <person name="Pangilinan J."/>
            <person name="Park H.-J."/>
            <person name="Ramirez L."/>
            <person name="Alfaro M."/>
            <person name="Sun H."/>
            <person name="Tritt A."/>
            <person name="Yoshinaga Y."/>
            <person name="Zwiers L.-H."/>
            <person name="Turgeon B."/>
            <person name="Goodwin S."/>
            <person name="Spatafora J."/>
            <person name="Crous P."/>
            <person name="Grigoriev I."/>
        </authorList>
    </citation>
    <scope>NUCLEOTIDE SEQUENCE</scope>
    <source>
        <strain evidence="1">CBS 473.64</strain>
    </source>
</reference>
<dbReference type="EMBL" id="MU006802">
    <property type="protein sequence ID" value="KAF2635907.1"/>
    <property type="molecule type" value="Genomic_DNA"/>
</dbReference>
<protein>
    <submittedName>
        <fullName evidence="1">Uncharacterized protein</fullName>
    </submittedName>
</protein>
<accession>A0A6A6RLC9</accession>
<gene>
    <name evidence="1" type="ORF">P280DRAFT_484274</name>
</gene>
<proteinExistence type="predicted"/>
<keyword evidence="2" id="KW-1185">Reference proteome</keyword>
<sequence>MKRSTISIFLATLAQITYANFDIYIIYLRSPYISGILTRYAIFAVDPDCDDVRAAHEYMSRNDVSGTKFGVRCEGNGCEGNHNPGDVKVMEMHFSNHPLYHWTIYSNSAYSLFGTDGKKYGDCIVFSGYSFRCATEGMETSGYRKFRCLTSFTPDQIQGGR</sequence>
<dbReference type="OrthoDB" id="3770142at2759"/>
<dbReference type="Proteomes" id="UP000799753">
    <property type="component" value="Unassembled WGS sequence"/>
</dbReference>